<feature type="region of interest" description="Disordered" evidence="1">
    <location>
        <begin position="590"/>
        <end position="620"/>
    </location>
</feature>
<dbReference type="GO" id="GO:0031624">
    <property type="term" value="F:ubiquitin conjugating enzyme binding"/>
    <property type="evidence" value="ECO:0007669"/>
    <property type="project" value="TreeGrafter"/>
</dbReference>
<accession>A0A5C3EZC7</accession>
<feature type="compositionally biased region" description="Low complexity" evidence="1">
    <location>
        <begin position="525"/>
        <end position="542"/>
    </location>
</feature>
<feature type="compositionally biased region" description="Polar residues" evidence="1">
    <location>
        <begin position="68"/>
        <end position="77"/>
    </location>
</feature>
<reference evidence="3 4" key="1">
    <citation type="submission" date="2018-03" db="EMBL/GenBank/DDBJ databases">
        <authorList>
            <person name="Guldener U."/>
        </authorList>
    </citation>
    <scope>NUCLEOTIDE SEQUENCE [LARGE SCALE GENOMIC DNA]</scope>
    <source>
        <strain evidence="3 4">DAOM196992</strain>
    </source>
</reference>
<feature type="compositionally biased region" description="Polar residues" evidence="1">
    <location>
        <begin position="248"/>
        <end position="261"/>
    </location>
</feature>
<sequence>MSEPVQTDKLDLTELDHALNEEGAASTSRKDNSLASHSETLSQPPADATAAQVVDKDKEEPKREGSPDTLSPNSARSLSPVPAAKPEMASTYTAAPSPPKTTTTTTTKTTTATKDQQQQSKNDEQRDRIATPVQELKAMFPDFDPETIAAVLASSAGNQEAAVNALLQMSDPSYRPAPSSTGSQTDSDALLAQTLAAEEERNHQLRQRQFQQQQAAAAAGGRGGGGSGAFFSELTSLIGGGAGGGGSQPTTPSYDANNLTYQPRVRRQPASASARAAYAAPSPGSGLGAGGNTNQSVVPGMPGPNEAKQWQDGINRMAETGLARAASTFSSLKQRAEAALANSQTPSPGGQSTPTGSSPSGAGSGNGGGGGFWRGGGSGGNNPTTGRGGGGASSYLHNLSGAFAGHPRGGASGGSEDSVGGLASPKSPQMGDYDRDPSPVGDNELAKILARGRGNGSQSFSAGRSAVDNGKNRALADRYNTSTGGGRGAASGAGAGAGDVSTDGYSGWDQAGRTPIRINDHSQFAASAQGTGADAAAGTGTAKVKDSIAMMDSAGGRGVTSSAPAASTASTAAAAGAGAGLGLAAAAGAGATSSSSSAGGDDGSDSDDLEYVSNPFEDED</sequence>
<feature type="compositionally biased region" description="Low complexity" evidence="1">
    <location>
        <begin position="207"/>
        <end position="219"/>
    </location>
</feature>
<dbReference type="PROSITE" id="PS51140">
    <property type="entry name" value="CUE"/>
    <property type="match status" value="1"/>
</dbReference>
<protein>
    <recommendedName>
        <fullName evidence="2">CUE domain-containing protein</fullName>
    </recommendedName>
</protein>
<gene>
    <name evidence="3" type="ORF">PSFLO_03108</name>
</gene>
<dbReference type="Pfam" id="PF02845">
    <property type="entry name" value="CUE"/>
    <property type="match status" value="1"/>
</dbReference>
<evidence type="ECO:0000313" key="4">
    <source>
        <dbReference type="Proteomes" id="UP000323386"/>
    </source>
</evidence>
<feature type="region of interest" description="Disordered" evidence="1">
    <location>
        <begin position="167"/>
        <end position="542"/>
    </location>
</feature>
<evidence type="ECO:0000259" key="2">
    <source>
        <dbReference type="PROSITE" id="PS51140"/>
    </source>
</evidence>
<name>A0A5C3EZC7_9BASI</name>
<organism evidence="3 4">
    <name type="scientific">Pseudozyma flocculosa</name>
    <dbReference type="NCBI Taxonomy" id="84751"/>
    <lineage>
        <taxon>Eukaryota</taxon>
        <taxon>Fungi</taxon>
        <taxon>Dikarya</taxon>
        <taxon>Basidiomycota</taxon>
        <taxon>Ustilaginomycotina</taxon>
        <taxon>Ustilaginomycetes</taxon>
        <taxon>Ustilaginales</taxon>
        <taxon>Ustilaginaceae</taxon>
        <taxon>Pseudozyma</taxon>
    </lineage>
</organism>
<dbReference type="AlphaFoldDB" id="A0A5C3EZC7"/>
<feature type="compositionally biased region" description="Polar residues" evidence="1">
    <location>
        <begin position="33"/>
        <end position="43"/>
    </location>
</feature>
<proteinExistence type="predicted"/>
<feature type="compositionally biased region" description="Gly residues" evidence="1">
    <location>
        <begin position="362"/>
        <end position="392"/>
    </location>
</feature>
<feature type="compositionally biased region" description="Gly residues" evidence="1">
    <location>
        <begin position="483"/>
        <end position="497"/>
    </location>
</feature>
<feature type="compositionally biased region" description="Low complexity" evidence="1">
    <location>
        <begin position="91"/>
        <end position="114"/>
    </location>
</feature>
<dbReference type="GO" id="GO:0006511">
    <property type="term" value="P:ubiquitin-dependent protein catabolic process"/>
    <property type="evidence" value="ECO:0007669"/>
    <property type="project" value="TreeGrafter"/>
</dbReference>
<feature type="compositionally biased region" description="Polar residues" evidence="1">
    <location>
        <begin position="178"/>
        <end position="187"/>
    </location>
</feature>
<dbReference type="OrthoDB" id="9942608at2759"/>
<dbReference type="GO" id="GO:0005737">
    <property type="term" value="C:cytoplasm"/>
    <property type="evidence" value="ECO:0007669"/>
    <property type="project" value="TreeGrafter"/>
</dbReference>
<feature type="compositionally biased region" description="Basic and acidic residues" evidence="1">
    <location>
        <begin position="1"/>
        <end position="20"/>
    </location>
</feature>
<feature type="domain" description="CUE" evidence="2">
    <location>
        <begin position="128"/>
        <end position="171"/>
    </location>
</feature>
<dbReference type="Proteomes" id="UP000323386">
    <property type="component" value="Unassembled WGS sequence"/>
</dbReference>
<feature type="compositionally biased region" description="Acidic residues" evidence="1">
    <location>
        <begin position="602"/>
        <end position="620"/>
    </location>
</feature>
<dbReference type="PANTHER" id="PTHR16461">
    <property type="entry name" value="TOLL-INTERACTING PROTEIN"/>
    <property type="match status" value="1"/>
</dbReference>
<dbReference type="SUPFAM" id="SSF46934">
    <property type="entry name" value="UBA-like"/>
    <property type="match status" value="1"/>
</dbReference>
<feature type="region of interest" description="Disordered" evidence="1">
    <location>
        <begin position="1"/>
        <end position="134"/>
    </location>
</feature>
<dbReference type="EMBL" id="OOIP01000007">
    <property type="protein sequence ID" value="SPO37633.1"/>
    <property type="molecule type" value="Genomic_DNA"/>
</dbReference>
<dbReference type="InterPro" id="IPR003892">
    <property type="entry name" value="CUE"/>
</dbReference>
<keyword evidence="4" id="KW-1185">Reference proteome</keyword>
<feature type="compositionally biased region" description="Low complexity" evidence="1">
    <location>
        <begin position="343"/>
        <end position="361"/>
    </location>
</feature>
<feature type="compositionally biased region" description="Basic and acidic residues" evidence="1">
    <location>
        <begin position="54"/>
        <end position="66"/>
    </location>
</feature>
<dbReference type="GO" id="GO:0043130">
    <property type="term" value="F:ubiquitin binding"/>
    <property type="evidence" value="ECO:0007669"/>
    <property type="project" value="InterPro"/>
</dbReference>
<feature type="compositionally biased region" description="Gly residues" evidence="1">
    <location>
        <begin position="238"/>
        <end position="247"/>
    </location>
</feature>
<feature type="compositionally biased region" description="Low complexity" evidence="1">
    <location>
        <begin position="590"/>
        <end position="599"/>
    </location>
</feature>
<dbReference type="CDD" id="cd14279">
    <property type="entry name" value="CUE"/>
    <property type="match status" value="1"/>
</dbReference>
<dbReference type="InterPro" id="IPR009060">
    <property type="entry name" value="UBA-like_sf"/>
</dbReference>
<evidence type="ECO:0000313" key="3">
    <source>
        <dbReference type="EMBL" id="SPO37633.1"/>
    </source>
</evidence>
<dbReference type="PANTHER" id="PTHR16461:SF5">
    <property type="entry name" value="TOLL-INTERACTING PROTEIN"/>
    <property type="match status" value="1"/>
</dbReference>
<dbReference type="Gene3D" id="1.10.8.10">
    <property type="entry name" value="DNA helicase RuvA subunit, C-terminal domain"/>
    <property type="match status" value="1"/>
</dbReference>
<feature type="compositionally biased region" description="Low complexity" evidence="1">
    <location>
        <begin position="268"/>
        <end position="284"/>
    </location>
</feature>
<dbReference type="SMART" id="SM00546">
    <property type="entry name" value="CUE"/>
    <property type="match status" value="1"/>
</dbReference>
<evidence type="ECO:0000256" key="1">
    <source>
        <dbReference type="SAM" id="MobiDB-lite"/>
    </source>
</evidence>